<name>A0A0C9VT32_SPHS4</name>
<dbReference type="PANTHER" id="PTHR42663">
    <property type="entry name" value="HYDROLASE C777.06C-RELATED-RELATED"/>
    <property type="match status" value="1"/>
</dbReference>
<proteinExistence type="predicted"/>
<dbReference type="Proteomes" id="UP000054279">
    <property type="component" value="Unassembled WGS sequence"/>
</dbReference>
<dbReference type="OrthoDB" id="341300at2759"/>
<dbReference type="SUPFAM" id="SSF56281">
    <property type="entry name" value="Metallo-hydrolase/oxidoreductase"/>
    <property type="match status" value="1"/>
</dbReference>
<dbReference type="EMBL" id="KN837111">
    <property type="protein sequence ID" value="KIJ45707.1"/>
    <property type="molecule type" value="Genomic_DNA"/>
</dbReference>
<evidence type="ECO:0000259" key="1">
    <source>
        <dbReference type="Pfam" id="PF12706"/>
    </source>
</evidence>
<protein>
    <recommendedName>
        <fullName evidence="1">Metallo-beta-lactamase domain-containing protein</fullName>
    </recommendedName>
</protein>
<dbReference type="PANTHER" id="PTHR42663:SF6">
    <property type="entry name" value="HYDROLASE C777.06C-RELATED"/>
    <property type="match status" value="1"/>
</dbReference>
<dbReference type="InterPro" id="IPR001279">
    <property type="entry name" value="Metallo-B-lactamas"/>
</dbReference>
<reference evidence="2 3" key="1">
    <citation type="submission" date="2014-06" db="EMBL/GenBank/DDBJ databases">
        <title>Evolutionary Origins and Diversification of the Mycorrhizal Mutualists.</title>
        <authorList>
            <consortium name="DOE Joint Genome Institute"/>
            <consortium name="Mycorrhizal Genomics Consortium"/>
            <person name="Kohler A."/>
            <person name="Kuo A."/>
            <person name="Nagy L.G."/>
            <person name="Floudas D."/>
            <person name="Copeland A."/>
            <person name="Barry K.W."/>
            <person name="Cichocki N."/>
            <person name="Veneault-Fourrey C."/>
            <person name="LaButti K."/>
            <person name="Lindquist E.A."/>
            <person name="Lipzen A."/>
            <person name="Lundell T."/>
            <person name="Morin E."/>
            <person name="Murat C."/>
            <person name="Riley R."/>
            <person name="Ohm R."/>
            <person name="Sun H."/>
            <person name="Tunlid A."/>
            <person name="Henrissat B."/>
            <person name="Grigoriev I.V."/>
            <person name="Hibbett D.S."/>
            <person name="Martin F."/>
        </authorList>
    </citation>
    <scope>NUCLEOTIDE SEQUENCE [LARGE SCALE GENOMIC DNA]</scope>
    <source>
        <strain evidence="2 3">SS14</strain>
    </source>
</reference>
<evidence type="ECO:0000313" key="2">
    <source>
        <dbReference type="EMBL" id="KIJ45707.1"/>
    </source>
</evidence>
<gene>
    <name evidence="2" type="ORF">M422DRAFT_166522</name>
</gene>
<dbReference type="AlphaFoldDB" id="A0A0C9VT32"/>
<sequence>MATNFEFIFHGTGSSGSIPAIGCITSKAGLENCQTCASSLTPEGRKNNRRNTGGIFRIPRSDGPDVTIVIDVGKNFLASSMDWFPKYGLRRIDAVLLTHPHADAMNGLDDLRGWTDAKQGIQTHIDIYASQESYAFVQNAFPYLISKEHASGGGFVPQFNWHIIKPDEPFVVCDIEVTPFAVHHGRLFSQPSLIPGLPILPTPESSLPSTPKLKFSSLPQAESPKHSSPLLQVPEKVAESVHPFYCLGFVILDVVYISDVSEIPPEAWRTIEKAKKRPYSLFVLDCLRPRPHPSHYGLAQAITTARRLDETGNLRTYFVGFCHDVAHEQWEQICRRVRDQEENSLAGEPEDKVVAEALGRVPSGDPVWIAPAYDGLRLFIDEEGRVREDA</sequence>
<dbReference type="InterPro" id="IPR036866">
    <property type="entry name" value="RibonucZ/Hydroxyglut_hydro"/>
</dbReference>
<organism evidence="2 3">
    <name type="scientific">Sphaerobolus stellatus (strain SS14)</name>
    <dbReference type="NCBI Taxonomy" id="990650"/>
    <lineage>
        <taxon>Eukaryota</taxon>
        <taxon>Fungi</taxon>
        <taxon>Dikarya</taxon>
        <taxon>Basidiomycota</taxon>
        <taxon>Agaricomycotina</taxon>
        <taxon>Agaricomycetes</taxon>
        <taxon>Phallomycetidae</taxon>
        <taxon>Geastrales</taxon>
        <taxon>Sphaerobolaceae</taxon>
        <taxon>Sphaerobolus</taxon>
    </lineage>
</organism>
<feature type="domain" description="Metallo-beta-lactamase" evidence="1">
    <location>
        <begin position="68"/>
        <end position="187"/>
    </location>
</feature>
<dbReference type="HOGENOM" id="CLU_044538_1_2_1"/>
<keyword evidence="3" id="KW-1185">Reference proteome</keyword>
<accession>A0A0C9VT32</accession>
<dbReference type="Gene3D" id="3.60.15.10">
    <property type="entry name" value="Ribonuclease Z/Hydroxyacylglutathione hydrolase-like"/>
    <property type="match status" value="1"/>
</dbReference>
<dbReference type="CDD" id="cd16279">
    <property type="entry name" value="metallo-hydrolase-like_MBL-fold"/>
    <property type="match status" value="1"/>
</dbReference>
<evidence type="ECO:0000313" key="3">
    <source>
        <dbReference type="Proteomes" id="UP000054279"/>
    </source>
</evidence>
<dbReference type="Pfam" id="PF12706">
    <property type="entry name" value="Lactamase_B_2"/>
    <property type="match status" value="1"/>
</dbReference>